<dbReference type="InterPro" id="IPR029063">
    <property type="entry name" value="SAM-dependent_MTases_sf"/>
</dbReference>
<dbReference type="EMBL" id="KE343313">
    <property type="protein sequence ID" value="EXB23144.1"/>
    <property type="molecule type" value="Genomic_DNA"/>
</dbReference>
<keyword evidence="8" id="KW-1185">Reference proteome</keyword>
<proteinExistence type="inferred from homology"/>
<evidence type="ECO:0000256" key="5">
    <source>
        <dbReference type="SAM" id="MobiDB-lite"/>
    </source>
</evidence>
<dbReference type="FunFam" id="3.40.50.150:FF:000256">
    <property type="entry name" value="S-adenosyl-L-methionine-dependent methyltransferase superfamily protein"/>
    <property type="match status" value="1"/>
</dbReference>
<keyword evidence="2 7" id="KW-0489">Methyltransferase</keyword>
<gene>
    <name evidence="7" type="ORF">L484_016161</name>
</gene>
<dbReference type="Proteomes" id="UP000030645">
    <property type="component" value="Unassembled WGS sequence"/>
</dbReference>
<keyword evidence="3 7" id="KW-0808">Transferase</keyword>
<feature type="region of interest" description="Disordered" evidence="5">
    <location>
        <begin position="485"/>
        <end position="508"/>
    </location>
</feature>
<dbReference type="STRING" id="981085.W9QL05"/>
<dbReference type="CDD" id="cd02440">
    <property type="entry name" value="AdoMet_MTases"/>
    <property type="match status" value="1"/>
</dbReference>
<dbReference type="SUPFAM" id="SSF53335">
    <property type="entry name" value="S-adenosyl-L-methionine-dependent methyltransferases"/>
    <property type="match status" value="2"/>
</dbReference>
<dbReference type="PANTHER" id="PTHR12176">
    <property type="entry name" value="SAM-DEPENDENT METHYLTRANSFERASE SUPERFAMILY PROTEIN"/>
    <property type="match status" value="1"/>
</dbReference>
<dbReference type="AlphaFoldDB" id="W9QL05"/>
<dbReference type="PANTHER" id="PTHR12176:SF78">
    <property type="entry name" value="EEF1A LYSINE AND N-TERMINAL METHYLTRANSFERASE"/>
    <property type="match status" value="1"/>
</dbReference>
<evidence type="ECO:0000256" key="2">
    <source>
        <dbReference type="ARBA" id="ARBA00022603"/>
    </source>
</evidence>
<protein>
    <submittedName>
        <fullName evidence="7">Methyltransferase-like protein 13</fullName>
    </submittedName>
</protein>
<evidence type="ECO:0000313" key="8">
    <source>
        <dbReference type="Proteomes" id="UP000030645"/>
    </source>
</evidence>
<dbReference type="eggNOG" id="KOG2352">
    <property type="taxonomic scope" value="Eukaryota"/>
</dbReference>
<evidence type="ECO:0000256" key="1">
    <source>
        <dbReference type="ARBA" id="ARBA00008361"/>
    </source>
</evidence>
<sequence>MAKKTDQFGKLLSTLGDFTSKENWDEFFKIRSSDEPFEWYAEWAELKDPLISQFSLDEAEALNAQILVPGCGNSRLSEHLYDAGFRGVTNIDFSKVVISDMLRRNVRLRPGMRWRVMDMTKMQFEAETFNVVLDKGGLDALMEPELGPDLGNQYLSEVKRVLKSGGKFICLTLAESHVLGLLFSKFHFGWKMTVHAIPQKPSSKPSLQTFMVVAEKEKSIVLHEITSSFNNSSLGCSGDQARGLFQALQNENQIRREHSSGSDMLCSIEDLSLEARQDLANLSQGRRLQLTLGDQGSSRFSYRAVVLDSQSQFGPFLYHCGVFIVPKTRGREWLFSSEEGQWMVVENSKAARLIMVLLDSSHANASMEDIQKDLSPLVRQLAPKNDDNRAQIPTTQLRNKDKRTSEEYVQERFMTTGDGIKQRNIVHQVTSSLTGPIVVEDVVYENVDGDISRILPSKDLIFRRLVFQRSENLVQSEAILIKEEPVRKTGGGSERKKSKKKGTQRRSDESCNQLKVYHGYLASSYHTGILSGFVLISSYMESVASSNKSVKAVIIGLGAGLLPIFLHGCVPSLHIEVVELDPVILNLARDYFGFTEDEHLQVHIADGIKFIREITGSSPADEVSVVHGDGNSLSDAEQTSINGSCISHEEGRANAKVDIIIIDVDSADSSSGMTCPAADFVEDSFLRTVKENLSDKGLFVINLVARSQAIKDNVVSRMKEVFNHLFCLQGEDVNEVIFGLCSEPSMKEDCFSEASCQLEKLLKFQHPEMRQCVIDAAKKIKRLK</sequence>
<keyword evidence="4" id="KW-0511">Multifunctional enzyme</keyword>
<evidence type="ECO:0000313" key="7">
    <source>
        <dbReference type="EMBL" id="EXB23144.1"/>
    </source>
</evidence>
<evidence type="ECO:0000256" key="4">
    <source>
        <dbReference type="ARBA" id="ARBA00023268"/>
    </source>
</evidence>
<feature type="domain" description="Methyltransferase type 11" evidence="6">
    <location>
        <begin position="69"/>
        <end position="170"/>
    </location>
</feature>
<dbReference type="InterPro" id="IPR051419">
    <property type="entry name" value="Lys/N-term_MeTrsfase_sf"/>
</dbReference>
<dbReference type="FunFam" id="3.40.50.150:FF:000211">
    <property type="entry name" value="Methyltransferase-like protein 13"/>
    <property type="match status" value="1"/>
</dbReference>
<evidence type="ECO:0000259" key="6">
    <source>
        <dbReference type="Pfam" id="PF08241"/>
    </source>
</evidence>
<dbReference type="GO" id="GO:0008757">
    <property type="term" value="F:S-adenosylmethionine-dependent methyltransferase activity"/>
    <property type="evidence" value="ECO:0007669"/>
    <property type="project" value="InterPro"/>
</dbReference>
<organism evidence="7 8">
    <name type="scientific">Morus notabilis</name>
    <dbReference type="NCBI Taxonomy" id="981085"/>
    <lineage>
        <taxon>Eukaryota</taxon>
        <taxon>Viridiplantae</taxon>
        <taxon>Streptophyta</taxon>
        <taxon>Embryophyta</taxon>
        <taxon>Tracheophyta</taxon>
        <taxon>Spermatophyta</taxon>
        <taxon>Magnoliopsida</taxon>
        <taxon>eudicotyledons</taxon>
        <taxon>Gunneridae</taxon>
        <taxon>Pentapetalae</taxon>
        <taxon>rosids</taxon>
        <taxon>fabids</taxon>
        <taxon>Rosales</taxon>
        <taxon>Moraceae</taxon>
        <taxon>Moreae</taxon>
        <taxon>Morus</taxon>
    </lineage>
</organism>
<dbReference type="Pfam" id="PF08241">
    <property type="entry name" value="Methyltransf_11"/>
    <property type="match status" value="1"/>
</dbReference>
<dbReference type="Gene3D" id="3.40.50.150">
    <property type="entry name" value="Vaccinia Virus protein VP39"/>
    <property type="match status" value="2"/>
</dbReference>
<reference evidence="8" key="1">
    <citation type="submission" date="2013-01" db="EMBL/GenBank/DDBJ databases">
        <title>Draft Genome Sequence of a Mulberry Tree, Morus notabilis C.K. Schneid.</title>
        <authorList>
            <person name="He N."/>
            <person name="Zhao S."/>
        </authorList>
    </citation>
    <scope>NUCLEOTIDE SEQUENCE</scope>
</reference>
<name>W9QL05_9ROSA</name>
<evidence type="ECO:0000256" key="3">
    <source>
        <dbReference type="ARBA" id="ARBA00022679"/>
    </source>
</evidence>
<dbReference type="InterPro" id="IPR013216">
    <property type="entry name" value="Methyltransf_11"/>
</dbReference>
<comment type="similarity">
    <text evidence="1">Belongs to the methyltransferase superfamily.</text>
</comment>
<accession>W9QL05</accession>
<dbReference type="GO" id="GO:0032259">
    <property type="term" value="P:methylation"/>
    <property type="evidence" value="ECO:0007669"/>
    <property type="project" value="UniProtKB-KW"/>
</dbReference>